<protein>
    <submittedName>
        <fullName evidence="2">ArsI/CadI family heavy metal resistance metalloenzyme</fullName>
    </submittedName>
</protein>
<reference evidence="2" key="1">
    <citation type="submission" date="2023-01" db="EMBL/GenBank/DDBJ databases">
        <title>Sulfurovum sp. XTW-4 genome assembly.</title>
        <authorList>
            <person name="Wang J."/>
        </authorList>
    </citation>
    <scope>NUCLEOTIDE SEQUENCE</scope>
    <source>
        <strain evidence="2">XTW-4</strain>
    </source>
</reference>
<dbReference type="EMBL" id="JAQIBC010000008">
    <property type="protein sequence ID" value="MDM5264479.1"/>
    <property type="molecule type" value="Genomic_DNA"/>
</dbReference>
<dbReference type="InterPro" id="IPR052393">
    <property type="entry name" value="Cadmium-induced_rsp"/>
</dbReference>
<comment type="caution">
    <text evidence="2">The sequence shown here is derived from an EMBL/GenBank/DDBJ whole genome shotgun (WGS) entry which is preliminary data.</text>
</comment>
<dbReference type="InterPro" id="IPR004360">
    <property type="entry name" value="Glyas_Fos-R_dOase_dom"/>
</dbReference>
<dbReference type="SUPFAM" id="SSF54593">
    <property type="entry name" value="Glyoxalase/Bleomycin resistance protein/Dihydroxybiphenyl dioxygenase"/>
    <property type="match status" value="1"/>
</dbReference>
<feature type="domain" description="VOC" evidence="1">
    <location>
        <begin position="5"/>
        <end position="119"/>
    </location>
</feature>
<dbReference type="Proteomes" id="UP001169066">
    <property type="component" value="Unassembled WGS sequence"/>
</dbReference>
<dbReference type="PANTHER" id="PTHR41294:SF1">
    <property type="entry name" value="CADMIUM-INDUCED PROTEIN CADI"/>
    <property type="match status" value="1"/>
</dbReference>
<name>A0ABT7QU67_9BACT</name>
<dbReference type="NCBIfam" id="NF041414">
    <property type="entry name" value="ArsI_CadI_VOC"/>
    <property type="match status" value="1"/>
</dbReference>
<accession>A0ABT7QU67</accession>
<gene>
    <name evidence="2" type="ORF">PF327_09745</name>
</gene>
<dbReference type="PANTHER" id="PTHR41294">
    <property type="entry name" value="CADMIUM-INDUCED PROTEIN CADI"/>
    <property type="match status" value="1"/>
</dbReference>
<organism evidence="2 3">
    <name type="scientific">Sulfurovum xiamenensis</name>
    <dbReference type="NCBI Taxonomy" id="3019066"/>
    <lineage>
        <taxon>Bacteria</taxon>
        <taxon>Pseudomonadati</taxon>
        <taxon>Campylobacterota</taxon>
        <taxon>Epsilonproteobacteria</taxon>
        <taxon>Campylobacterales</taxon>
        <taxon>Sulfurovaceae</taxon>
        <taxon>Sulfurovum</taxon>
    </lineage>
</organism>
<dbReference type="InterPro" id="IPR049789">
    <property type="entry name" value="ArsI/CadI-like"/>
</dbReference>
<proteinExistence type="predicted"/>
<evidence type="ECO:0000313" key="3">
    <source>
        <dbReference type="Proteomes" id="UP001169066"/>
    </source>
</evidence>
<dbReference type="InterPro" id="IPR029068">
    <property type="entry name" value="Glyas_Bleomycin-R_OHBP_Dase"/>
</dbReference>
<evidence type="ECO:0000313" key="2">
    <source>
        <dbReference type="EMBL" id="MDM5264479.1"/>
    </source>
</evidence>
<keyword evidence="3" id="KW-1185">Reference proteome</keyword>
<dbReference type="Gene3D" id="3.10.180.10">
    <property type="entry name" value="2,3-Dihydroxybiphenyl 1,2-Dioxygenase, domain 1"/>
    <property type="match status" value="1"/>
</dbReference>
<dbReference type="RefSeq" id="WP_289402373.1">
    <property type="nucleotide sequence ID" value="NZ_JAQIBC010000008.1"/>
</dbReference>
<dbReference type="PROSITE" id="PS51819">
    <property type="entry name" value="VOC"/>
    <property type="match status" value="1"/>
</dbReference>
<dbReference type="Pfam" id="PF00903">
    <property type="entry name" value="Glyoxalase"/>
    <property type="match status" value="1"/>
</dbReference>
<dbReference type="InterPro" id="IPR037523">
    <property type="entry name" value="VOC_core"/>
</dbReference>
<evidence type="ECO:0000259" key="1">
    <source>
        <dbReference type="PROSITE" id="PS51819"/>
    </source>
</evidence>
<sequence>MNEKRRLHIHMSVDNIEESIAFYSTQFGTEPTKVKEDYAQWLVDDLSLNFAISTRGYEKGVNHLGVQYESDDALSHAQQSFEEKGIKGKVEEGAVCCYKSSNKYWVTDPTGMIWENYHSMDDVEVFGIDGSDTADGCCVPTFGKFSETPSCAPTKNDDSCCSSDSDACCAS</sequence>